<dbReference type="OrthoDB" id="775972at2759"/>
<dbReference type="STRING" id="400682.A0A1X7UQ03"/>
<dbReference type="SUPFAM" id="SSF57756">
    <property type="entry name" value="Retrovirus zinc finger-like domains"/>
    <property type="match status" value="1"/>
</dbReference>
<proteinExistence type="predicted"/>
<evidence type="ECO:0000256" key="1">
    <source>
        <dbReference type="PROSITE-ProRule" id="PRU00047"/>
    </source>
</evidence>
<dbReference type="PANTHER" id="PTHR37984:SF12">
    <property type="entry name" value="RIBONUCLEASE H"/>
    <property type="match status" value="1"/>
</dbReference>
<dbReference type="InterPro" id="IPR036875">
    <property type="entry name" value="Znf_CCHC_sf"/>
</dbReference>
<name>A0A1X7UQ03_AMPQE</name>
<dbReference type="Gene3D" id="3.30.420.10">
    <property type="entry name" value="Ribonuclease H-like superfamily/Ribonuclease H"/>
    <property type="match status" value="2"/>
</dbReference>
<dbReference type="PANTHER" id="PTHR37984">
    <property type="entry name" value="PROTEIN CBG26694"/>
    <property type="match status" value="1"/>
</dbReference>
<feature type="compositionally biased region" description="Low complexity" evidence="2">
    <location>
        <begin position="257"/>
        <end position="266"/>
    </location>
</feature>
<evidence type="ECO:0000259" key="3">
    <source>
        <dbReference type="PROSITE" id="PS50158"/>
    </source>
</evidence>
<dbReference type="GO" id="GO:0008270">
    <property type="term" value="F:zinc ion binding"/>
    <property type="evidence" value="ECO:0007669"/>
    <property type="project" value="UniProtKB-KW"/>
</dbReference>
<dbReference type="Gene3D" id="4.10.60.10">
    <property type="entry name" value="Zinc finger, CCHC-type"/>
    <property type="match status" value="1"/>
</dbReference>
<evidence type="ECO:0000259" key="4">
    <source>
        <dbReference type="PROSITE" id="PS50994"/>
    </source>
</evidence>
<keyword evidence="1" id="KW-0479">Metal-binding</keyword>
<dbReference type="InterPro" id="IPR001878">
    <property type="entry name" value="Znf_CCHC"/>
</dbReference>
<accession>A0A1X7UQ03</accession>
<dbReference type="EnsemblMetazoa" id="Aqu2.1.29848_001">
    <property type="protein sequence ID" value="Aqu2.1.29848_001"/>
    <property type="gene ID" value="Aqu2.1.29848"/>
</dbReference>
<dbReference type="InterPro" id="IPR012337">
    <property type="entry name" value="RNaseH-like_sf"/>
</dbReference>
<dbReference type="PROSITE" id="PS50158">
    <property type="entry name" value="ZF_CCHC"/>
    <property type="match status" value="1"/>
</dbReference>
<dbReference type="GO" id="GO:0015074">
    <property type="term" value="P:DNA integration"/>
    <property type="evidence" value="ECO:0007669"/>
    <property type="project" value="InterPro"/>
</dbReference>
<dbReference type="PROSITE" id="PS50994">
    <property type="entry name" value="INTEGRASE"/>
    <property type="match status" value="1"/>
</dbReference>
<dbReference type="InterPro" id="IPR036397">
    <property type="entry name" value="RNaseH_sf"/>
</dbReference>
<evidence type="ECO:0000256" key="2">
    <source>
        <dbReference type="SAM" id="MobiDB-lite"/>
    </source>
</evidence>
<feature type="domain" description="Integrase catalytic" evidence="4">
    <location>
        <begin position="1"/>
        <end position="80"/>
    </location>
</feature>
<keyword evidence="1" id="KW-0863">Zinc-finger</keyword>
<sequence length="453" mass="50225">MDIIGPLPRRRAGHRYVLVVCDDATRYLEAVPLRTVDTEAIAEELVKIFSRMGIPHQILTDQGNGLVERFNQTLKGMLRKTACEDGKGSDRFIPYVQFAFREVPQETIGYLRDKQTSMFLAVCGSTSFELAKSLEHHYAPEPSPIIQRFKFNSKKRLAGESIATYIAALRAIGEHCQFGPTLNDMITDRLVCGVNDRAIQRRLLQESKLDYKTAYDIAIAIESVSKNALDLFSGGTTTTHVKNFRSGLPSHSHKQHSSQTTNTTSQSLAATKPICHRCGTAGHYATVCRFKEAICHHFGKKGHLLKVCNSKRTQTLTDSAKPQSTAKPLSAPSPQGQPNIKIVQNPAQPLSQEQNYPPLEVSINNVDFQMEVDTGGAFSKIIVQGDGPSVLRRNCLEVIRLNWNHIHNIVQPQTIDSLIGCFPSVFTDELGLVKDGSITTQTLPSAKPKFFKP</sequence>
<dbReference type="eggNOG" id="ENOG502SUMW">
    <property type="taxonomic scope" value="Eukaryota"/>
</dbReference>
<feature type="region of interest" description="Disordered" evidence="2">
    <location>
        <begin position="315"/>
        <end position="341"/>
    </location>
</feature>
<feature type="domain" description="CCHC-type" evidence="3">
    <location>
        <begin position="275"/>
        <end position="289"/>
    </location>
</feature>
<dbReference type="InterPro" id="IPR050951">
    <property type="entry name" value="Retrovirus_Pol_polyprotein"/>
</dbReference>
<dbReference type="InParanoid" id="A0A1X7UQ03"/>
<dbReference type="AlphaFoldDB" id="A0A1X7UQ03"/>
<dbReference type="InterPro" id="IPR001584">
    <property type="entry name" value="Integrase_cat-core"/>
</dbReference>
<feature type="region of interest" description="Disordered" evidence="2">
    <location>
        <begin position="243"/>
        <end position="266"/>
    </location>
</feature>
<feature type="compositionally biased region" description="Polar residues" evidence="2">
    <location>
        <begin position="315"/>
        <end position="338"/>
    </location>
</feature>
<evidence type="ECO:0008006" key="6">
    <source>
        <dbReference type="Google" id="ProtNLM"/>
    </source>
</evidence>
<dbReference type="SUPFAM" id="SSF53098">
    <property type="entry name" value="Ribonuclease H-like"/>
    <property type="match status" value="1"/>
</dbReference>
<organism evidence="5">
    <name type="scientific">Amphimedon queenslandica</name>
    <name type="common">Sponge</name>
    <dbReference type="NCBI Taxonomy" id="400682"/>
    <lineage>
        <taxon>Eukaryota</taxon>
        <taxon>Metazoa</taxon>
        <taxon>Porifera</taxon>
        <taxon>Demospongiae</taxon>
        <taxon>Heteroscleromorpha</taxon>
        <taxon>Haplosclerida</taxon>
        <taxon>Niphatidae</taxon>
        <taxon>Amphimedon</taxon>
    </lineage>
</organism>
<keyword evidence="1" id="KW-0862">Zinc</keyword>
<dbReference type="GO" id="GO:0003676">
    <property type="term" value="F:nucleic acid binding"/>
    <property type="evidence" value="ECO:0007669"/>
    <property type="project" value="InterPro"/>
</dbReference>
<reference evidence="5" key="1">
    <citation type="submission" date="2017-05" db="UniProtKB">
        <authorList>
            <consortium name="EnsemblMetazoa"/>
        </authorList>
    </citation>
    <scope>IDENTIFICATION</scope>
</reference>
<evidence type="ECO:0000313" key="5">
    <source>
        <dbReference type="EnsemblMetazoa" id="Aqu2.1.29848_001"/>
    </source>
</evidence>
<protein>
    <recommendedName>
        <fullName evidence="6">CCHC-type domain-containing protein</fullName>
    </recommendedName>
</protein>